<feature type="compositionally biased region" description="Low complexity" evidence="1">
    <location>
        <begin position="167"/>
        <end position="179"/>
    </location>
</feature>
<dbReference type="Proteomes" id="UP001219518">
    <property type="component" value="Unassembled WGS sequence"/>
</dbReference>
<feature type="compositionally biased region" description="Low complexity" evidence="1">
    <location>
        <begin position="188"/>
        <end position="207"/>
    </location>
</feature>
<protein>
    <submittedName>
        <fullName evidence="2">Dynein gamma chain, flagellar outer arm</fullName>
    </submittedName>
</protein>
<keyword evidence="3" id="KW-1185">Reference proteome</keyword>
<dbReference type="EMBL" id="JAHWGI010001195">
    <property type="protein sequence ID" value="KAK3924567.1"/>
    <property type="molecule type" value="Genomic_DNA"/>
</dbReference>
<feature type="region of interest" description="Disordered" evidence="1">
    <location>
        <begin position="163"/>
        <end position="234"/>
    </location>
</feature>
<keyword evidence="2" id="KW-0282">Flagellum</keyword>
<feature type="non-terminal residue" evidence="2">
    <location>
        <position position="1"/>
    </location>
</feature>
<dbReference type="AlphaFoldDB" id="A0AAE1HNK4"/>
<evidence type="ECO:0000256" key="1">
    <source>
        <dbReference type="SAM" id="MobiDB-lite"/>
    </source>
</evidence>
<organism evidence="2 3">
    <name type="scientific">Frankliniella fusca</name>
    <dbReference type="NCBI Taxonomy" id="407009"/>
    <lineage>
        <taxon>Eukaryota</taxon>
        <taxon>Metazoa</taxon>
        <taxon>Ecdysozoa</taxon>
        <taxon>Arthropoda</taxon>
        <taxon>Hexapoda</taxon>
        <taxon>Insecta</taxon>
        <taxon>Pterygota</taxon>
        <taxon>Neoptera</taxon>
        <taxon>Paraneoptera</taxon>
        <taxon>Thysanoptera</taxon>
        <taxon>Terebrantia</taxon>
        <taxon>Thripoidea</taxon>
        <taxon>Thripidae</taxon>
        <taxon>Frankliniella</taxon>
    </lineage>
</organism>
<evidence type="ECO:0000313" key="2">
    <source>
        <dbReference type="EMBL" id="KAK3924567.1"/>
    </source>
</evidence>
<proteinExistence type="predicted"/>
<reference evidence="2" key="2">
    <citation type="journal article" date="2023" name="BMC Genomics">
        <title>Pest status, molecular evolution, and epigenetic factors derived from the genome assembly of Frankliniella fusca, a thysanopteran phytovirus vector.</title>
        <authorList>
            <person name="Catto M.A."/>
            <person name="Labadie P.E."/>
            <person name="Jacobson A.L."/>
            <person name="Kennedy G.G."/>
            <person name="Srinivasan R."/>
            <person name="Hunt B.G."/>
        </authorList>
    </citation>
    <scope>NUCLEOTIDE SEQUENCE</scope>
    <source>
        <strain evidence="2">PL_HMW_Pooled</strain>
    </source>
</reference>
<keyword evidence="2" id="KW-0969">Cilium</keyword>
<feature type="compositionally biased region" description="Polar residues" evidence="1">
    <location>
        <begin position="208"/>
        <end position="230"/>
    </location>
</feature>
<gene>
    <name evidence="2" type="ORF">KUF71_012700</name>
</gene>
<evidence type="ECO:0000313" key="3">
    <source>
        <dbReference type="Proteomes" id="UP001219518"/>
    </source>
</evidence>
<comment type="caution">
    <text evidence="2">The sequence shown here is derived from an EMBL/GenBank/DDBJ whole genome shotgun (WGS) entry which is preliminary data.</text>
</comment>
<keyword evidence="2" id="KW-0966">Cell projection</keyword>
<sequence>MATATFWVIVQNLHTGLKDILEANKVKVFPKGVRKTKTVKEYTSLEPTNETDFKKRSFYGIINGDFMQKVWILAMKENKKDLEEVFHKTRTLTYHPTGVEQEAMKNYILSQELKEARVKKCLVKPNAQANSSKILLVLNQNDSAVSIDKTEDDVPLIVGKVAPPPEAAASTTTTNSAPAKPEGGTEDSLTSSFTPSPPLSRTSSSPLCGSSQEGDSASQQAHKTTSQSPQPLHLGTSKVFQSYHQRGYFADSEVDFIDCPPNPLFNVEKSLRSKTGAEEFNHGFLNSFRKSPSAQLPPPEFQEVVDYIIQKVFQSYHQRGYFADSEVDFIDCPPNPLFNVEKSLRSKTGAEEFNHGFLNSFRKSPSAQLPPPEFQEVVDYIIQKVFQSYHQRGYFADSEVDFIDCPPNPLFNVEKSLRSKTGAEEFNHGFLNSFRKSPSAQLPPPEFQEVVDYIIQKVSSNVQDMITTAVDQLT</sequence>
<name>A0AAE1HNK4_9NEOP</name>
<accession>A0AAE1HNK4</accession>
<reference evidence="2" key="1">
    <citation type="submission" date="2021-07" db="EMBL/GenBank/DDBJ databases">
        <authorList>
            <person name="Catto M.A."/>
            <person name="Jacobson A."/>
            <person name="Kennedy G."/>
            <person name="Labadie P."/>
            <person name="Hunt B.G."/>
            <person name="Srinivasan R."/>
        </authorList>
    </citation>
    <scope>NUCLEOTIDE SEQUENCE</scope>
    <source>
        <strain evidence="2">PL_HMW_Pooled</strain>
        <tissue evidence="2">Head</tissue>
    </source>
</reference>